<dbReference type="InterPro" id="IPR042262">
    <property type="entry name" value="CN_hydtase_beta_C"/>
</dbReference>
<dbReference type="InterPro" id="IPR008990">
    <property type="entry name" value="Elect_transpt_acc-like_dom_sf"/>
</dbReference>
<accession>A0A4P8IUM4</accession>
<reference evidence="8 9" key="1">
    <citation type="submission" date="2019-05" db="EMBL/GenBank/DDBJ databases">
        <title>Burkholderia sp. DHOD12, isolated from subtropical forest soil.</title>
        <authorList>
            <person name="Gao Z.-H."/>
            <person name="Qiu L.-H."/>
        </authorList>
    </citation>
    <scope>NUCLEOTIDE SEQUENCE [LARGE SCALE GENOMIC DNA]</scope>
    <source>
        <strain evidence="8 9">DHOD12</strain>
    </source>
</reference>
<dbReference type="Gene3D" id="2.30.30.50">
    <property type="match status" value="1"/>
</dbReference>
<dbReference type="AlphaFoldDB" id="A0A4P8IUM4"/>
<dbReference type="RefSeq" id="WP_137335749.1">
    <property type="nucleotide sequence ID" value="NZ_CP040078.1"/>
</dbReference>
<feature type="domain" description="Nitrile hydratase beta subunit" evidence="6">
    <location>
        <begin position="123"/>
        <end position="218"/>
    </location>
</feature>
<evidence type="ECO:0000256" key="5">
    <source>
        <dbReference type="PIRNR" id="PIRNR001427"/>
    </source>
</evidence>
<dbReference type="Pfam" id="PF02211">
    <property type="entry name" value="NHase_beta_C"/>
    <property type="match status" value="1"/>
</dbReference>
<dbReference type="EMBL" id="CP040078">
    <property type="protein sequence ID" value="QCP52978.1"/>
    <property type="molecule type" value="Genomic_DNA"/>
</dbReference>
<sequence>MSYCSHADLGGQKGAGQVVPDPDDELFHAQWERYALALTLAMRATGAWNIDMFRSACETLPDYTALTYYGVWVRALEQLLIEGGLIVEDELVAGRMLRPPAPLPSVLRATEVARVVAKGRMTERSATSPARFKVGEDVRTRQSEVQHHTRLPGYARGKIGRVEQIRGVHVFADANAQGLGEHPQWLYSVVFEGRQLWGDDAPEGLSVSIDAWEPYLEPLA</sequence>
<evidence type="ECO:0000256" key="1">
    <source>
        <dbReference type="ARBA" id="ARBA00004042"/>
    </source>
</evidence>
<dbReference type="GO" id="GO:0046914">
    <property type="term" value="F:transition metal ion binding"/>
    <property type="evidence" value="ECO:0007669"/>
    <property type="project" value="InterPro"/>
</dbReference>
<evidence type="ECO:0000259" key="6">
    <source>
        <dbReference type="Pfam" id="PF02211"/>
    </source>
</evidence>
<comment type="similarity">
    <text evidence="2 5">Belongs to the nitrile hydratase subunit beta family.</text>
</comment>
<keyword evidence="9" id="KW-1185">Reference proteome</keyword>
<feature type="domain" description="Nitrile hydratase beta subunit-like N-terminal" evidence="7">
    <location>
        <begin position="7"/>
        <end position="110"/>
    </location>
</feature>
<dbReference type="PIRSF" id="PIRSF001427">
    <property type="entry name" value="NHase_beta"/>
    <property type="match status" value="1"/>
</dbReference>
<evidence type="ECO:0000259" key="7">
    <source>
        <dbReference type="Pfam" id="PF21006"/>
    </source>
</evidence>
<gene>
    <name evidence="8" type="primary">nthB</name>
    <name evidence="8" type="ORF">FAZ95_28165</name>
</gene>
<dbReference type="NCBIfam" id="TIGR03888">
    <property type="entry name" value="nitrile_beta"/>
    <property type="match status" value="1"/>
</dbReference>
<dbReference type="Pfam" id="PF21006">
    <property type="entry name" value="NHase_beta_N"/>
    <property type="match status" value="1"/>
</dbReference>
<evidence type="ECO:0000256" key="3">
    <source>
        <dbReference type="ARBA" id="ARBA00023239"/>
    </source>
</evidence>
<dbReference type="SUPFAM" id="SSF50090">
    <property type="entry name" value="Electron transport accessory proteins"/>
    <property type="match status" value="1"/>
</dbReference>
<dbReference type="KEGG" id="tvl:FAZ95_28165"/>
<organism evidence="8 9">
    <name type="scientific">Trinickia violacea</name>
    <dbReference type="NCBI Taxonomy" id="2571746"/>
    <lineage>
        <taxon>Bacteria</taxon>
        <taxon>Pseudomonadati</taxon>
        <taxon>Pseudomonadota</taxon>
        <taxon>Betaproteobacteria</taxon>
        <taxon>Burkholderiales</taxon>
        <taxon>Burkholderiaceae</taxon>
        <taxon>Trinickia</taxon>
    </lineage>
</organism>
<dbReference type="OrthoDB" id="3478924at2"/>
<dbReference type="Gene3D" id="1.10.472.20">
    <property type="entry name" value="Nitrile hydratase, beta subunit"/>
    <property type="match status" value="1"/>
</dbReference>
<comment type="function">
    <text evidence="1 5">NHase catalyzes the hydration of various nitrile compounds to the corresponding amides.</text>
</comment>
<evidence type="ECO:0000313" key="9">
    <source>
        <dbReference type="Proteomes" id="UP000298656"/>
    </source>
</evidence>
<comment type="catalytic activity">
    <reaction evidence="4 5">
        <text>an aliphatic primary amide = an aliphatic nitrile + H2O</text>
        <dbReference type="Rhea" id="RHEA:12673"/>
        <dbReference type="ChEBI" id="CHEBI:15377"/>
        <dbReference type="ChEBI" id="CHEBI:65285"/>
        <dbReference type="ChEBI" id="CHEBI:80291"/>
        <dbReference type="EC" id="4.2.1.84"/>
    </reaction>
</comment>
<evidence type="ECO:0000256" key="4">
    <source>
        <dbReference type="ARBA" id="ARBA00044877"/>
    </source>
</evidence>
<name>A0A4P8IUM4_9BURK</name>
<dbReference type="InterPro" id="IPR003168">
    <property type="entry name" value="Nitrile_hydratase_bsu"/>
</dbReference>
<dbReference type="InterPro" id="IPR049054">
    <property type="entry name" value="CN_hydtase_beta-like_N"/>
</dbReference>
<evidence type="ECO:0000256" key="2">
    <source>
        <dbReference type="ARBA" id="ARBA00009098"/>
    </source>
</evidence>
<dbReference type="Proteomes" id="UP000298656">
    <property type="component" value="Chromosome 2"/>
</dbReference>
<dbReference type="GO" id="GO:0018822">
    <property type="term" value="F:nitrile hydratase activity"/>
    <property type="evidence" value="ECO:0007669"/>
    <property type="project" value="UniProtKB-EC"/>
</dbReference>
<evidence type="ECO:0000313" key="8">
    <source>
        <dbReference type="EMBL" id="QCP52978.1"/>
    </source>
</evidence>
<dbReference type="EC" id="4.2.1.84" evidence="5"/>
<keyword evidence="3 5" id="KW-0456">Lyase</keyword>
<dbReference type="InterPro" id="IPR024690">
    <property type="entry name" value="CN_hydtase_beta_dom_C"/>
</dbReference>
<protein>
    <recommendedName>
        <fullName evidence="5">Nitrile hydratase subunit beta</fullName>
        <shortName evidence="5">NHase</shortName>
        <ecNumber evidence="5">4.2.1.84</ecNumber>
    </recommendedName>
</protein>
<proteinExistence type="inferred from homology"/>